<dbReference type="PANTHER" id="PTHR43353:SF5">
    <property type="entry name" value="SUCCINATE-SEMIALDEHYDE DEHYDROGENASE, MITOCHONDRIAL"/>
    <property type="match status" value="1"/>
</dbReference>
<evidence type="ECO:0000259" key="5">
    <source>
        <dbReference type="Pfam" id="PF00171"/>
    </source>
</evidence>
<keyword evidence="7" id="KW-1185">Reference proteome</keyword>
<dbReference type="InterPro" id="IPR016163">
    <property type="entry name" value="Ald_DH_C"/>
</dbReference>
<name>A0ABT0B2P7_9SPHN</name>
<dbReference type="RefSeq" id="WP_243994152.1">
    <property type="nucleotide sequence ID" value="NZ_JALHLE010000018.1"/>
</dbReference>
<reference evidence="6" key="1">
    <citation type="submission" date="2022-03" db="EMBL/GenBank/DDBJ databases">
        <title>Identification of a novel bacterium isolated from mangrove sediments.</title>
        <authorList>
            <person name="Pan X."/>
        </authorList>
    </citation>
    <scope>NUCLEOTIDE SEQUENCE</scope>
    <source>
        <strain evidence="6">B2580</strain>
    </source>
</reference>
<organism evidence="6 7">
    <name type="scientific">Novosphingobium album</name>
    <name type="common">ex Hu et al. 2023</name>
    <dbReference type="NCBI Taxonomy" id="2930093"/>
    <lineage>
        <taxon>Bacteria</taxon>
        <taxon>Pseudomonadati</taxon>
        <taxon>Pseudomonadota</taxon>
        <taxon>Alphaproteobacteria</taxon>
        <taxon>Sphingomonadales</taxon>
        <taxon>Sphingomonadaceae</taxon>
        <taxon>Novosphingobium</taxon>
    </lineage>
</organism>
<sequence>MAYTDFLKQQCYIDGKWCDADSGAAFDVVDPGTGKVLGTVPKMGAAETARAIDAAEAALPAWRARTAGERAGMMRKLFDLMMAHQDELGELLSREQGKPFAEGKGEIVYGASFIEWFAEEGKRAYGDVIPSHQGDKRIVVLKQPVGVVAAITPWNFPNAMITRKLGPALAAGCTVVIKPASATPYSALAIAQLCEMAGIPAGVVNVVTGSAGQIGSELTRNPKVAKVTFTGSTEIGRDLLRECAETIKKCSMELGGNAPFLVFDDADVDAAIEGAMISKFRNGGQTCVCTNRFYVQDGVYDEFVTKLAARVNAMKVGYSMDEGSQIGAMIDEKAVEKVEEHLEDALGGGATLLAGGKRSELGGTYFCPTVVANVTPEMKLAREETFGPLAGVIRFTEEADAIRMANDTEFGLASYFYSKDLSRVWRVAEAIEAGMVGINTGLISTAVAPFGGVKQSGLGREGSHYGLDDYMEVKYLCMGIDPA</sequence>
<dbReference type="PROSITE" id="PS00687">
    <property type="entry name" value="ALDEHYDE_DEHYDR_GLU"/>
    <property type="match status" value="1"/>
</dbReference>
<dbReference type="Proteomes" id="UP001162880">
    <property type="component" value="Unassembled WGS sequence"/>
</dbReference>
<dbReference type="InterPro" id="IPR050740">
    <property type="entry name" value="Aldehyde_DH_Superfamily"/>
</dbReference>
<accession>A0ABT0B2P7</accession>
<dbReference type="SUPFAM" id="SSF53720">
    <property type="entry name" value="ALDH-like"/>
    <property type="match status" value="1"/>
</dbReference>
<dbReference type="CDD" id="cd07103">
    <property type="entry name" value="ALDH_F5_SSADH_GabD"/>
    <property type="match status" value="1"/>
</dbReference>
<evidence type="ECO:0000256" key="1">
    <source>
        <dbReference type="ARBA" id="ARBA00009986"/>
    </source>
</evidence>
<comment type="caution">
    <text evidence="6">The sequence shown here is derived from an EMBL/GenBank/DDBJ whole genome shotgun (WGS) entry which is preliminary data.</text>
</comment>
<dbReference type="PROSITE" id="PS00070">
    <property type="entry name" value="ALDEHYDE_DEHYDR_CYS"/>
    <property type="match status" value="1"/>
</dbReference>
<dbReference type="PANTHER" id="PTHR43353">
    <property type="entry name" value="SUCCINATE-SEMIALDEHYDE DEHYDROGENASE, MITOCHONDRIAL"/>
    <property type="match status" value="1"/>
</dbReference>
<keyword evidence="2 4" id="KW-0560">Oxidoreductase</keyword>
<evidence type="ECO:0000313" key="7">
    <source>
        <dbReference type="Proteomes" id="UP001162880"/>
    </source>
</evidence>
<dbReference type="NCBIfam" id="TIGR01780">
    <property type="entry name" value="SSADH"/>
    <property type="match status" value="1"/>
</dbReference>
<feature type="domain" description="Aldehyde dehydrogenase" evidence="5">
    <location>
        <begin position="17"/>
        <end position="475"/>
    </location>
</feature>
<dbReference type="InterPro" id="IPR016161">
    <property type="entry name" value="Ald_DH/histidinol_DH"/>
</dbReference>
<dbReference type="InterPro" id="IPR010102">
    <property type="entry name" value="Succ_semiAld_DH"/>
</dbReference>
<dbReference type="InterPro" id="IPR015590">
    <property type="entry name" value="Aldehyde_DH_dom"/>
</dbReference>
<dbReference type="InterPro" id="IPR016162">
    <property type="entry name" value="Ald_DH_N"/>
</dbReference>
<evidence type="ECO:0000256" key="2">
    <source>
        <dbReference type="ARBA" id="ARBA00023002"/>
    </source>
</evidence>
<dbReference type="Gene3D" id="3.40.605.10">
    <property type="entry name" value="Aldehyde Dehydrogenase, Chain A, domain 1"/>
    <property type="match status" value="1"/>
</dbReference>
<proteinExistence type="inferred from homology"/>
<dbReference type="EMBL" id="JALHLE010000018">
    <property type="protein sequence ID" value="MCJ2179305.1"/>
    <property type="molecule type" value="Genomic_DNA"/>
</dbReference>
<dbReference type="InterPro" id="IPR029510">
    <property type="entry name" value="Ald_DH_CS_GLU"/>
</dbReference>
<dbReference type="Gene3D" id="3.40.309.10">
    <property type="entry name" value="Aldehyde Dehydrogenase, Chain A, domain 2"/>
    <property type="match status" value="1"/>
</dbReference>
<protein>
    <submittedName>
        <fullName evidence="6">NAD-dependent succinate-semialdehyde dehydrogenase</fullName>
    </submittedName>
</protein>
<evidence type="ECO:0000256" key="4">
    <source>
        <dbReference type="RuleBase" id="RU003345"/>
    </source>
</evidence>
<feature type="active site" evidence="3">
    <location>
        <position position="253"/>
    </location>
</feature>
<dbReference type="InterPro" id="IPR016160">
    <property type="entry name" value="Ald_DH_CS_CYS"/>
</dbReference>
<comment type="similarity">
    <text evidence="1 4">Belongs to the aldehyde dehydrogenase family.</text>
</comment>
<evidence type="ECO:0000313" key="6">
    <source>
        <dbReference type="EMBL" id="MCJ2179305.1"/>
    </source>
</evidence>
<dbReference type="Pfam" id="PF00171">
    <property type="entry name" value="Aldedh"/>
    <property type="match status" value="1"/>
</dbReference>
<gene>
    <name evidence="6" type="ORF">MTR64_12055</name>
</gene>
<evidence type="ECO:0000256" key="3">
    <source>
        <dbReference type="PROSITE-ProRule" id="PRU10007"/>
    </source>
</evidence>